<dbReference type="EMBL" id="JAYMYS010000005">
    <property type="protein sequence ID" value="KAK7391845.1"/>
    <property type="molecule type" value="Genomic_DNA"/>
</dbReference>
<evidence type="ECO:0000313" key="1">
    <source>
        <dbReference type="EMBL" id="KAK7391845.1"/>
    </source>
</evidence>
<dbReference type="Proteomes" id="UP001386955">
    <property type="component" value="Unassembled WGS sequence"/>
</dbReference>
<reference evidence="1 2" key="1">
    <citation type="submission" date="2024-01" db="EMBL/GenBank/DDBJ databases">
        <title>The genomes of 5 underutilized Papilionoideae crops provide insights into root nodulation and disease resistanc.</title>
        <authorList>
            <person name="Jiang F."/>
        </authorList>
    </citation>
    <scope>NUCLEOTIDE SEQUENCE [LARGE SCALE GENOMIC DNA]</scope>
    <source>
        <strain evidence="1">DUOXIRENSHENG_FW03</strain>
        <tissue evidence="1">Leaves</tissue>
    </source>
</reference>
<dbReference type="AlphaFoldDB" id="A0AAN9SA07"/>
<protein>
    <submittedName>
        <fullName evidence="1">Uncharacterized protein</fullName>
    </submittedName>
</protein>
<keyword evidence="2" id="KW-1185">Reference proteome</keyword>
<accession>A0AAN9SA07</accession>
<sequence>MEVHWSTSTIIQMLYKRVSVSPHTICKMKFSDKNKACFWSAALSGTLTRPTQIIIMMIINKCESLI</sequence>
<comment type="caution">
    <text evidence="1">The sequence shown here is derived from an EMBL/GenBank/DDBJ whole genome shotgun (WGS) entry which is preliminary data.</text>
</comment>
<organism evidence="1 2">
    <name type="scientific">Psophocarpus tetragonolobus</name>
    <name type="common">Winged bean</name>
    <name type="synonym">Dolichos tetragonolobus</name>
    <dbReference type="NCBI Taxonomy" id="3891"/>
    <lineage>
        <taxon>Eukaryota</taxon>
        <taxon>Viridiplantae</taxon>
        <taxon>Streptophyta</taxon>
        <taxon>Embryophyta</taxon>
        <taxon>Tracheophyta</taxon>
        <taxon>Spermatophyta</taxon>
        <taxon>Magnoliopsida</taxon>
        <taxon>eudicotyledons</taxon>
        <taxon>Gunneridae</taxon>
        <taxon>Pentapetalae</taxon>
        <taxon>rosids</taxon>
        <taxon>fabids</taxon>
        <taxon>Fabales</taxon>
        <taxon>Fabaceae</taxon>
        <taxon>Papilionoideae</taxon>
        <taxon>50 kb inversion clade</taxon>
        <taxon>NPAAA clade</taxon>
        <taxon>indigoferoid/millettioid clade</taxon>
        <taxon>Phaseoleae</taxon>
        <taxon>Psophocarpus</taxon>
    </lineage>
</organism>
<proteinExistence type="predicted"/>
<gene>
    <name evidence="1" type="ORF">VNO78_20268</name>
</gene>
<evidence type="ECO:0000313" key="2">
    <source>
        <dbReference type="Proteomes" id="UP001386955"/>
    </source>
</evidence>
<name>A0AAN9SA07_PSOTE</name>